<protein>
    <submittedName>
        <fullName evidence="1">Uncharacterized protein</fullName>
    </submittedName>
</protein>
<keyword evidence="2" id="KW-1185">Reference proteome</keyword>
<comment type="caution">
    <text evidence="1">The sequence shown here is derived from an EMBL/GenBank/DDBJ whole genome shotgun (WGS) entry which is preliminary data.</text>
</comment>
<name>C0E9T6_9FIRM</name>
<dbReference type="HOGENOM" id="CLU_2258856_0_0_9"/>
<evidence type="ECO:0000313" key="2">
    <source>
        <dbReference type="Proteomes" id="UP000003340"/>
    </source>
</evidence>
<organism evidence="1 2">
    <name type="scientific">[Clostridium] methylpentosum DSM 5476</name>
    <dbReference type="NCBI Taxonomy" id="537013"/>
    <lineage>
        <taxon>Bacteria</taxon>
        <taxon>Bacillati</taxon>
        <taxon>Bacillota</taxon>
        <taxon>Clostridia</taxon>
        <taxon>Eubacteriales</taxon>
        <taxon>Oscillospiraceae</taxon>
        <taxon>Oscillospiraceae incertae sedis</taxon>
    </lineage>
</organism>
<dbReference type="Proteomes" id="UP000003340">
    <property type="component" value="Unassembled WGS sequence"/>
</dbReference>
<sequence>MCGQLNCPPLLFLVQTQCDLCFQQAICLKQFKQKIPMSLIFDDCLEQFHFTYNFSSCQWKKTKILCKKRNFHAISQRGSFFPFSGSKINSYYSPFSAKTSNFN</sequence>
<reference evidence="1 2" key="2">
    <citation type="submission" date="2009-02" db="EMBL/GenBank/DDBJ databases">
        <title>Draft genome sequence of Clostridium methylpentosum (DSM 5476).</title>
        <authorList>
            <person name="Sudarsanam P."/>
            <person name="Ley R."/>
            <person name="Guruge J."/>
            <person name="Turnbaugh P.J."/>
            <person name="Mahowald M."/>
            <person name="Liep D."/>
            <person name="Gordon J."/>
        </authorList>
    </citation>
    <scope>NUCLEOTIDE SEQUENCE [LARGE SCALE GENOMIC DNA]</scope>
    <source>
        <strain evidence="1 2">DSM 5476</strain>
    </source>
</reference>
<accession>C0E9T6</accession>
<evidence type="ECO:0000313" key="1">
    <source>
        <dbReference type="EMBL" id="EEG31760.1"/>
    </source>
</evidence>
<proteinExistence type="predicted"/>
<reference evidence="1 2" key="1">
    <citation type="submission" date="2009-01" db="EMBL/GenBank/DDBJ databases">
        <authorList>
            <person name="Fulton L."/>
            <person name="Clifton S."/>
            <person name="Fulton B."/>
            <person name="Xu J."/>
            <person name="Minx P."/>
            <person name="Pepin K.H."/>
            <person name="Johnson M."/>
            <person name="Bhonagiri V."/>
            <person name="Nash W.E."/>
            <person name="Mardis E.R."/>
            <person name="Wilson R.K."/>
        </authorList>
    </citation>
    <scope>NUCLEOTIDE SEQUENCE [LARGE SCALE GENOMIC DNA]</scope>
    <source>
        <strain evidence="1 2">DSM 5476</strain>
    </source>
</reference>
<dbReference type="AlphaFoldDB" id="C0E9T6"/>
<gene>
    <name evidence="1" type="ORF">CLOSTMETH_00587</name>
</gene>
<dbReference type="EMBL" id="ACEC01000023">
    <property type="protein sequence ID" value="EEG31760.1"/>
    <property type="molecule type" value="Genomic_DNA"/>
</dbReference>